<keyword evidence="3" id="KW-1185">Reference proteome</keyword>
<name>A0AA43QPB0_9LECA</name>
<evidence type="ECO:0000256" key="1">
    <source>
        <dbReference type="SAM" id="MobiDB-lite"/>
    </source>
</evidence>
<reference evidence="2" key="1">
    <citation type="journal article" date="2023" name="Genome Biol. Evol.">
        <title>First Whole Genome Sequence and Flow Cytometry Genome Size Data for the Lichen-Forming Fungus Ramalina farinacea (Ascomycota).</title>
        <authorList>
            <person name="Llewellyn T."/>
            <person name="Mian S."/>
            <person name="Hill R."/>
            <person name="Leitch I.J."/>
            <person name="Gaya E."/>
        </authorList>
    </citation>
    <scope>NUCLEOTIDE SEQUENCE</scope>
    <source>
        <strain evidence="2">LIQ254RAFAR</strain>
    </source>
</reference>
<feature type="compositionally biased region" description="Basic and acidic residues" evidence="1">
    <location>
        <begin position="138"/>
        <end position="149"/>
    </location>
</feature>
<evidence type="ECO:0000313" key="3">
    <source>
        <dbReference type="Proteomes" id="UP001161017"/>
    </source>
</evidence>
<dbReference type="CDD" id="cd14688">
    <property type="entry name" value="bZIP_YAP"/>
    <property type="match status" value="1"/>
</dbReference>
<evidence type="ECO:0000313" key="2">
    <source>
        <dbReference type="EMBL" id="MDI1488636.1"/>
    </source>
</evidence>
<dbReference type="Pfam" id="PF11905">
    <property type="entry name" value="DUF3425"/>
    <property type="match status" value="1"/>
</dbReference>
<protein>
    <recommendedName>
        <fullName evidence="4">BZIP transcription factor</fullName>
    </recommendedName>
</protein>
<feature type="region of interest" description="Disordered" evidence="1">
    <location>
        <begin position="1"/>
        <end position="29"/>
    </location>
</feature>
<dbReference type="PANTHER" id="PTHR37012:SF2">
    <property type="entry name" value="BZIP DOMAIN-CONTAINING PROTEIN-RELATED"/>
    <property type="match status" value="1"/>
</dbReference>
<accession>A0AA43QPB0</accession>
<feature type="compositionally biased region" description="Basic and acidic residues" evidence="1">
    <location>
        <begin position="89"/>
        <end position="101"/>
    </location>
</feature>
<dbReference type="Proteomes" id="UP001161017">
    <property type="component" value="Unassembled WGS sequence"/>
</dbReference>
<dbReference type="AlphaFoldDB" id="A0AA43QPB0"/>
<dbReference type="EMBL" id="JAPUFD010000007">
    <property type="protein sequence ID" value="MDI1488636.1"/>
    <property type="molecule type" value="Genomic_DNA"/>
</dbReference>
<dbReference type="PANTHER" id="PTHR37012">
    <property type="entry name" value="B-ZIP TRANSCRIPTION FACTOR (EUROFUNG)-RELATED"/>
    <property type="match status" value="1"/>
</dbReference>
<organism evidence="2 3">
    <name type="scientific">Ramalina farinacea</name>
    <dbReference type="NCBI Taxonomy" id="258253"/>
    <lineage>
        <taxon>Eukaryota</taxon>
        <taxon>Fungi</taxon>
        <taxon>Dikarya</taxon>
        <taxon>Ascomycota</taxon>
        <taxon>Pezizomycotina</taxon>
        <taxon>Lecanoromycetes</taxon>
        <taxon>OSLEUM clade</taxon>
        <taxon>Lecanoromycetidae</taxon>
        <taxon>Lecanorales</taxon>
        <taxon>Lecanorineae</taxon>
        <taxon>Ramalinaceae</taxon>
        <taxon>Ramalina</taxon>
    </lineage>
</organism>
<dbReference type="InterPro" id="IPR021833">
    <property type="entry name" value="DUF3425"/>
</dbReference>
<dbReference type="Gene3D" id="1.20.5.170">
    <property type="match status" value="1"/>
</dbReference>
<comment type="caution">
    <text evidence="2">The sequence shown here is derived from an EMBL/GenBank/DDBJ whole genome shotgun (WGS) entry which is preliminary data.</text>
</comment>
<gene>
    <name evidence="2" type="ORF">OHK93_007911</name>
</gene>
<feature type="compositionally biased region" description="Pro residues" evidence="1">
    <location>
        <begin position="158"/>
        <end position="168"/>
    </location>
</feature>
<sequence length="481" mass="53304">MDSRQYVGQPIASINNPPPSASTLPPTASSAAVQQQFLVQQQQPLASVQAVVESDTVSSNINAPANGAKKRRISNAGSRGVANLTPEQLAKKRANDREAQRAIRERTKGQIENLEKKIQELTAQKPYLELQKVIRQKEKVEAENEDIKRRLLSKQGMPMPPSNFPPTPSAFSSTNASNSRHGSGQSLTSNRPPDDKLALEYLMQSRHNSGDSDQLGARRGRAISSSSPMLPMDTMNACNYGNAILDVQGNPLPVCALPIRNTPPSCPLDGLLLDFLADQRKQAINGVSLQELIGPNYPSFLSLVNPQRNQYSHPLSKVFVDMIVTFPDISTLPEQVAILYIMFLIMRYCIAPTPESYDRLPSWCTPRPSQLFHPHPCWIDYLPFPRMRDKLTRSYPSIPFDEFFVPYTTTVSLNWPYPDSQVLVPISGVNGAEELGLSAAFEEHLRDLGNWTLGPQFVKAHPSLAGTVKVGEGRGRRRRES</sequence>
<evidence type="ECO:0008006" key="4">
    <source>
        <dbReference type="Google" id="ProtNLM"/>
    </source>
</evidence>
<proteinExistence type="predicted"/>
<feature type="region of interest" description="Disordered" evidence="1">
    <location>
        <begin position="138"/>
        <end position="194"/>
    </location>
</feature>
<feature type="region of interest" description="Disordered" evidence="1">
    <location>
        <begin position="59"/>
        <end position="101"/>
    </location>
</feature>
<feature type="region of interest" description="Disordered" evidence="1">
    <location>
        <begin position="207"/>
        <end position="228"/>
    </location>
</feature>
<feature type="compositionally biased region" description="Polar residues" evidence="1">
    <location>
        <begin position="180"/>
        <end position="191"/>
    </location>
</feature>
<feature type="compositionally biased region" description="Low complexity" evidence="1">
    <location>
        <begin position="169"/>
        <end position="179"/>
    </location>
</feature>